<evidence type="ECO:0000256" key="3">
    <source>
        <dbReference type="ARBA" id="ARBA00012516"/>
    </source>
</evidence>
<keyword evidence="7" id="KW-0788">Thiol protease</keyword>
<evidence type="ECO:0000256" key="2">
    <source>
        <dbReference type="ARBA" id="ARBA00008455"/>
    </source>
</evidence>
<keyword evidence="5" id="KW-0732">Signal</keyword>
<comment type="catalytic activity">
    <reaction evidence="1">
        <text>Release of C-terminal amino acid residues with broad specificity, but lacks action on C-terminal proline. Shows weak endopeptidase activity.</text>
        <dbReference type="EC" id="3.4.18.1"/>
    </reaction>
</comment>
<evidence type="ECO:0000256" key="1">
    <source>
        <dbReference type="ARBA" id="ARBA00001594"/>
    </source>
</evidence>
<feature type="domain" description="Peptidase C1A papain C-terminal" evidence="11">
    <location>
        <begin position="63"/>
        <end position="300"/>
    </location>
</feature>
<evidence type="ECO:0000256" key="5">
    <source>
        <dbReference type="ARBA" id="ARBA00022729"/>
    </source>
</evidence>
<keyword evidence="9" id="KW-1015">Disulfide bond</keyword>
<gene>
    <name evidence="12" type="ORF">WJX73_004993</name>
</gene>
<evidence type="ECO:0000256" key="9">
    <source>
        <dbReference type="ARBA" id="ARBA00023157"/>
    </source>
</evidence>
<keyword evidence="10" id="KW-0325">Glycoprotein</keyword>
<sequence length="332" mass="36517">MGRPFRTAGHTCEIALGRDLASEMSDVQGLQPSVFATQITPDPNYKPLVSSPLPQDTLSHVHIPRHWDWRRVNGTNYCSTTRNQHIPQYCGSCWAMAATSSLADRMNIINGAVWPSAYLSVQNVIDCGGAGSCHGGWDSGVYSYASSRGIPDETCNNYVAINQECSARFQCFTCWPGADACAAIRRYDRLRVVEHGRVSGRDAMMAEIHARGPISCGISATMKLDQYEGGIFHQFFPDATINHIISVLGWGEEDGVEYWIVRNSWGEPWGERGFFRIVTSRFREGQGDDYNLAIERSCGWAVPGAWEAATAFGFPDPDDADSQAVTQAVTAS</sequence>
<comment type="caution">
    <text evidence="12">The sequence shown here is derived from an EMBL/GenBank/DDBJ whole genome shotgun (WGS) entry which is preliminary data.</text>
</comment>
<dbReference type="EC" id="3.4.18.1" evidence="3"/>
<organism evidence="12 13">
    <name type="scientific">Symbiochloris irregularis</name>
    <dbReference type="NCBI Taxonomy" id="706552"/>
    <lineage>
        <taxon>Eukaryota</taxon>
        <taxon>Viridiplantae</taxon>
        <taxon>Chlorophyta</taxon>
        <taxon>core chlorophytes</taxon>
        <taxon>Trebouxiophyceae</taxon>
        <taxon>Trebouxiales</taxon>
        <taxon>Trebouxiaceae</taxon>
        <taxon>Symbiochloris</taxon>
    </lineage>
</organism>
<evidence type="ECO:0000313" key="13">
    <source>
        <dbReference type="Proteomes" id="UP001465755"/>
    </source>
</evidence>
<dbReference type="InterPro" id="IPR013128">
    <property type="entry name" value="Peptidase_C1A"/>
</dbReference>
<evidence type="ECO:0000256" key="10">
    <source>
        <dbReference type="ARBA" id="ARBA00023180"/>
    </source>
</evidence>
<keyword evidence="4" id="KW-0645">Protease</keyword>
<evidence type="ECO:0000256" key="7">
    <source>
        <dbReference type="ARBA" id="ARBA00022807"/>
    </source>
</evidence>
<dbReference type="EMBL" id="JALJOQ010000160">
    <property type="protein sequence ID" value="KAK9792697.1"/>
    <property type="molecule type" value="Genomic_DNA"/>
</dbReference>
<evidence type="ECO:0000259" key="11">
    <source>
        <dbReference type="SMART" id="SM00645"/>
    </source>
</evidence>
<dbReference type="CDD" id="cd02698">
    <property type="entry name" value="Peptidase_C1A_CathepsinX"/>
    <property type="match status" value="1"/>
</dbReference>
<dbReference type="PRINTS" id="PR00705">
    <property type="entry name" value="PAPAIN"/>
</dbReference>
<dbReference type="Pfam" id="PF00112">
    <property type="entry name" value="Peptidase_C1"/>
    <property type="match status" value="1"/>
</dbReference>
<dbReference type="SUPFAM" id="SSF54001">
    <property type="entry name" value="Cysteine proteinases"/>
    <property type="match status" value="1"/>
</dbReference>
<dbReference type="AlphaFoldDB" id="A0AAW1NS58"/>
<dbReference type="InterPro" id="IPR000668">
    <property type="entry name" value="Peptidase_C1A_C"/>
</dbReference>
<reference evidence="12 13" key="1">
    <citation type="journal article" date="2024" name="Nat. Commun.">
        <title>Phylogenomics reveals the evolutionary origins of lichenization in chlorophyte algae.</title>
        <authorList>
            <person name="Puginier C."/>
            <person name="Libourel C."/>
            <person name="Otte J."/>
            <person name="Skaloud P."/>
            <person name="Haon M."/>
            <person name="Grisel S."/>
            <person name="Petersen M."/>
            <person name="Berrin J.G."/>
            <person name="Delaux P.M."/>
            <person name="Dal Grande F."/>
            <person name="Keller J."/>
        </authorList>
    </citation>
    <scope>NUCLEOTIDE SEQUENCE [LARGE SCALE GENOMIC DNA]</scope>
    <source>
        <strain evidence="12 13">SAG 2036</strain>
    </source>
</reference>
<protein>
    <recommendedName>
        <fullName evidence="3">cathepsin X</fullName>
        <ecNumber evidence="3">3.4.18.1</ecNumber>
    </recommendedName>
</protein>
<dbReference type="Gene3D" id="3.90.70.10">
    <property type="entry name" value="Cysteine proteinases"/>
    <property type="match status" value="1"/>
</dbReference>
<dbReference type="Proteomes" id="UP001465755">
    <property type="component" value="Unassembled WGS sequence"/>
</dbReference>
<dbReference type="GO" id="GO:0006508">
    <property type="term" value="P:proteolysis"/>
    <property type="evidence" value="ECO:0007669"/>
    <property type="project" value="UniProtKB-KW"/>
</dbReference>
<evidence type="ECO:0000256" key="8">
    <source>
        <dbReference type="ARBA" id="ARBA00023145"/>
    </source>
</evidence>
<keyword evidence="13" id="KW-1185">Reference proteome</keyword>
<evidence type="ECO:0000313" key="12">
    <source>
        <dbReference type="EMBL" id="KAK9792697.1"/>
    </source>
</evidence>
<evidence type="ECO:0000256" key="6">
    <source>
        <dbReference type="ARBA" id="ARBA00022801"/>
    </source>
</evidence>
<name>A0AAW1NS58_9CHLO</name>
<accession>A0AAW1NS58</accession>
<proteinExistence type="inferred from homology"/>
<comment type="similarity">
    <text evidence="2">Belongs to the peptidase C1 family.</text>
</comment>
<keyword evidence="6" id="KW-0378">Hydrolase</keyword>
<dbReference type="InterPro" id="IPR033157">
    <property type="entry name" value="CTSZ"/>
</dbReference>
<dbReference type="GO" id="GO:0016807">
    <property type="term" value="F:cysteine-type carboxypeptidase activity"/>
    <property type="evidence" value="ECO:0007669"/>
    <property type="project" value="UniProtKB-EC"/>
</dbReference>
<evidence type="ECO:0000256" key="4">
    <source>
        <dbReference type="ARBA" id="ARBA00022670"/>
    </source>
</evidence>
<dbReference type="InterPro" id="IPR038765">
    <property type="entry name" value="Papain-like_cys_pep_sf"/>
</dbReference>
<dbReference type="PROSITE" id="PS00640">
    <property type="entry name" value="THIOL_PROTEASE_ASN"/>
    <property type="match status" value="1"/>
</dbReference>
<dbReference type="PANTHER" id="PTHR12411">
    <property type="entry name" value="CYSTEINE PROTEASE FAMILY C1-RELATED"/>
    <property type="match status" value="1"/>
</dbReference>
<dbReference type="FunFam" id="3.90.70.10:FF:000060">
    <property type="entry name" value="Cathepsin Z"/>
    <property type="match status" value="1"/>
</dbReference>
<dbReference type="InterPro" id="IPR025661">
    <property type="entry name" value="Pept_asp_AS"/>
</dbReference>
<keyword evidence="8" id="KW-0865">Zymogen</keyword>
<dbReference type="SMART" id="SM00645">
    <property type="entry name" value="Pept_C1"/>
    <property type="match status" value="1"/>
</dbReference>